<comment type="caution">
    <text evidence="1">The sequence shown here is derived from an EMBL/GenBank/DDBJ whole genome shotgun (WGS) entry which is preliminary data.</text>
</comment>
<gene>
    <name evidence="1" type="ORF">N7537_004216</name>
</gene>
<sequence length="180" mass="20869">MPQVFEVHAIKQEIKRIDRAGPECVAYGVWNAILSWQFPVVDGYITRPQDKHTLQAGRKGYSDLHTFHYRDREGKATKFLITLCKRKGLEGRKSVWDEGARQLKEYLSANPKTRSVHRRTPVYGIITVGKLMRVYKYSDVRKDIVDWAPRGVEKGVAFDISDEEHQPKIAKILDHVRDNH</sequence>
<dbReference type="AlphaFoldDB" id="A0AAD6EC51"/>
<dbReference type="Proteomes" id="UP001213799">
    <property type="component" value="Unassembled WGS sequence"/>
</dbReference>
<proteinExistence type="predicted"/>
<reference evidence="1" key="1">
    <citation type="journal article" date="2023" name="IMA Fungus">
        <title>Comparative genomic study of the Penicillium genus elucidates a diverse pangenome and 15 lateral gene transfer events.</title>
        <authorList>
            <person name="Petersen C."/>
            <person name="Sorensen T."/>
            <person name="Nielsen M.R."/>
            <person name="Sondergaard T.E."/>
            <person name="Sorensen J.L."/>
            <person name="Fitzpatrick D.A."/>
            <person name="Frisvad J.C."/>
            <person name="Nielsen K.L."/>
        </authorList>
    </citation>
    <scope>NUCLEOTIDE SEQUENCE</scope>
    <source>
        <strain evidence="1">IBT 12815</strain>
    </source>
</reference>
<evidence type="ECO:0000313" key="1">
    <source>
        <dbReference type="EMBL" id="KAJ5607597.1"/>
    </source>
</evidence>
<reference evidence="1" key="2">
    <citation type="submission" date="2023-01" db="EMBL/GenBank/DDBJ databases">
        <authorList>
            <person name="Petersen C."/>
        </authorList>
    </citation>
    <scope>NUCLEOTIDE SEQUENCE</scope>
    <source>
        <strain evidence="1">IBT 12815</strain>
    </source>
</reference>
<dbReference type="RefSeq" id="XP_056755021.1">
    <property type="nucleotide sequence ID" value="XM_056895273.1"/>
</dbReference>
<evidence type="ECO:0000313" key="2">
    <source>
        <dbReference type="Proteomes" id="UP001213799"/>
    </source>
</evidence>
<protein>
    <submittedName>
        <fullName evidence="1">Uncharacterized protein</fullName>
    </submittedName>
</protein>
<keyword evidence="2" id="KW-1185">Reference proteome</keyword>
<dbReference type="GeneID" id="81585515"/>
<organism evidence="1 2">
    <name type="scientific">Penicillium hordei</name>
    <dbReference type="NCBI Taxonomy" id="40994"/>
    <lineage>
        <taxon>Eukaryota</taxon>
        <taxon>Fungi</taxon>
        <taxon>Dikarya</taxon>
        <taxon>Ascomycota</taxon>
        <taxon>Pezizomycotina</taxon>
        <taxon>Eurotiomycetes</taxon>
        <taxon>Eurotiomycetidae</taxon>
        <taxon>Eurotiales</taxon>
        <taxon>Aspergillaceae</taxon>
        <taxon>Penicillium</taxon>
    </lineage>
</organism>
<accession>A0AAD6EC51</accession>
<name>A0AAD6EC51_9EURO</name>
<dbReference type="EMBL" id="JAQJAE010000002">
    <property type="protein sequence ID" value="KAJ5607597.1"/>
    <property type="molecule type" value="Genomic_DNA"/>
</dbReference>